<dbReference type="PANTHER" id="PTHR37419">
    <property type="entry name" value="SERINE/THREONINE-PROTEIN KINASE TOXIN HIPA"/>
    <property type="match status" value="1"/>
</dbReference>
<dbReference type="GO" id="GO:0005829">
    <property type="term" value="C:cytosol"/>
    <property type="evidence" value="ECO:0007669"/>
    <property type="project" value="TreeGrafter"/>
</dbReference>
<dbReference type="Pfam" id="PF07804">
    <property type="entry name" value="HipA_C"/>
    <property type="match status" value="1"/>
</dbReference>
<comment type="similarity">
    <text evidence="1">Belongs to the HipA Ser/Thr kinase family.</text>
</comment>
<organism evidence="5 6">
    <name type="scientific">Woeseia oceani</name>
    <dbReference type="NCBI Taxonomy" id="1548547"/>
    <lineage>
        <taxon>Bacteria</taxon>
        <taxon>Pseudomonadati</taxon>
        <taxon>Pseudomonadota</taxon>
        <taxon>Gammaproteobacteria</taxon>
        <taxon>Woeseiales</taxon>
        <taxon>Woeseiaceae</taxon>
        <taxon>Woeseia</taxon>
    </lineage>
</organism>
<dbReference type="PANTHER" id="PTHR37419:SF8">
    <property type="entry name" value="TOXIN YJJJ"/>
    <property type="match status" value="1"/>
</dbReference>
<feature type="domain" description="HipA-like C-terminal" evidence="4">
    <location>
        <begin position="24"/>
        <end position="187"/>
    </location>
</feature>
<keyword evidence="6" id="KW-1185">Reference proteome</keyword>
<dbReference type="GO" id="GO:0004674">
    <property type="term" value="F:protein serine/threonine kinase activity"/>
    <property type="evidence" value="ECO:0007669"/>
    <property type="project" value="TreeGrafter"/>
</dbReference>
<evidence type="ECO:0000256" key="3">
    <source>
        <dbReference type="ARBA" id="ARBA00022777"/>
    </source>
</evidence>
<protein>
    <recommendedName>
        <fullName evidence="4">HipA-like C-terminal domain-containing protein</fullName>
    </recommendedName>
</protein>
<evidence type="ECO:0000256" key="2">
    <source>
        <dbReference type="ARBA" id="ARBA00022679"/>
    </source>
</evidence>
<dbReference type="InterPro" id="IPR012893">
    <property type="entry name" value="HipA-like_C"/>
</dbReference>
<evidence type="ECO:0000313" key="6">
    <source>
        <dbReference type="Proteomes" id="UP000092695"/>
    </source>
</evidence>
<dbReference type="STRING" id="1548547.BA177_01425"/>
<evidence type="ECO:0000313" key="5">
    <source>
        <dbReference type="EMBL" id="ANO50059.1"/>
    </source>
</evidence>
<reference evidence="5 6" key="1">
    <citation type="submission" date="2016-06" db="EMBL/GenBank/DDBJ databases">
        <title>Complete genome sequence of a deep-branching marine Gamma Proteobacterium Woeseia oceani type strain XK5.</title>
        <authorList>
            <person name="Mu D."/>
            <person name="Du Z."/>
        </authorList>
    </citation>
    <scope>NUCLEOTIDE SEQUENCE [LARGE SCALE GENOMIC DNA]</scope>
    <source>
        <strain evidence="5 6">XK5</strain>
    </source>
</reference>
<dbReference type="KEGG" id="woc:BA177_01425"/>
<keyword evidence="2" id="KW-0808">Transferase</keyword>
<evidence type="ECO:0000256" key="1">
    <source>
        <dbReference type="ARBA" id="ARBA00010164"/>
    </source>
</evidence>
<proteinExistence type="inferred from homology"/>
<name>A0A193LCD6_9GAMM</name>
<dbReference type="EMBL" id="CP016268">
    <property type="protein sequence ID" value="ANO50059.1"/>
    <property type="molecule type" value="Genomic_DNA"/>
</dbReference>
<dbReference type="AlphaFoldDB" id="A0A193LCD6"/>
<dbReference type="Proteomes" id="UP000092695">
    <property type="component" value="Chromosome"/>
</dbReference>
<keyword evidence="3" id="KW-0418">Kinase</keyword>
<accession>A0A193LCD6</accession>
<evidence type="ECO:0000259" key="4">
    <source>
        <dbReference type="Pfam" id="PF07804"/>
    </source>
</evidence>
<dbReference type="RefSeq" id="WP_068612094.1">
    <property type="nucleotide sequence ID" value="NZ_CP016268.1"/>
</dbReference>
<gene>
    <name evidence="5" type="ORF">BA177_01425</name>
</gene>
<sequence>MQPGLQIAGPSAIKTAENRFDLFIDSAQTELLDMDGLRCLIVARFDRVGETGRRQVMTLAAASANTDGSWTGSAADMYRSSELSADGLHQITLLDAFAALIANTDRHQYNVSLFPEDNGYRVAPAYDQLPMAYAPPASGNLRNSAIHQPHASVNTLEVWGEAYSLARRFWRRAAEQRLSDSMAAIVREHASR</sequence>
<dbReference type="InterPro" id="IPR052028">
    <property type="entry name" value="HipA_Ser/Thr_kinase"/>
</dbReference>
<dbReference type="Gene3D" id="1.10.1070.20">
    <property type="match status" value="1"/>
</dbReference>